<dbReference type="Gene3D" id="3.90.550.10">
    <property type="entry name" value="Spore Coat Polysaccharide Biosynthesis Protein SpsA, Chain A"/>
    <property type="match status" value="1"/>
</dbReference>
<evidence type="ECO:0000313" key="2">
    <source>
        <dbReference type="EMBL" id="RBQ10003.1"/>
    </source>
</evidence>
<dbReference type="InterPro" id="IPR029044">
    <property type="entry name" value="Nucleotide-diphossugar_trans"/>
</dbReference>
<dbReference type="PANTHER" id="PTHR22916">
    <property type="entry name" value="GLYCOSYLTRANSFERASE"/>
    <property type="match status" value="1"/>
</dbReference>
<evidence type="ECO:0000259" key="1">
    <source>
        <dbReference type="Pfam" id="PF00535"/>
    </source>
</evidence>
<dbReference type="EMBL" id="QNQU01000004">
    <property type="protein sequence ID" value="RBQ10003.1"/>
    <property type="molecule type" value="Genomic_DNA"/>
</dbReference>
<dbReference type="CDD" id="cd00761">
    <property type="entry name" value="Glyco_tranf_GTA_type"/>
    <property type="match status" value="1"/>
</dbReference>
<sequence>MNLVKENKLVSVIIPAYNAADTIIETLNSVYAQTYLDLEVVVINDGSTDNTLSLLENYPKILKIISTENKGVSHARKLGFNHASGDYIQYLDADDLLIFNKIEKQLNALLSTNADVAYGDWQKFITQDSQLLVTEAIVREMKPDLEISIFTDFWCPPAAILYSRRVCSKLEWKENLPIIQDARYFLDAAILKATFEYTPGIMAQYRTAQSQSLSQKSDANFVKDLFENTKEIHQIWEKDYIDRPDKKQAIIQSLRHCINRLTVLDKNLAQEAIQLLLTIVPHYLPPEKGLLRTLSRIIGYRNAEIIAGMKRMFNS</sequence>
<feature type="domain" description="Glycosyltransferase 2-like" evidence="1">
    <location>
        <begin position="11"/>
        <end position="130"/>
    </location>
</feature>
<keyword evidence="2" id="KW-0808">Transferase</keyword>
<gene>
    <name evidence="2" type="ORF">DRW42_06080</name>
</gene>
<reference evidence="2 3" key="1">
    <citation type="submission" date="2018-07" db="EMBL/GenBank/DDBJ databases">
        <title>A draft genome of a endophytic bacteria, a new species of Pedobacter.</title>
        <authorList>
            <person name="Zhang Z.D."/>
            <person name="Chen Z.J."/>
        </authorList>
    </citation>
    <scope>NUCLEOTIDE SEQUENCE [LARGE SCALE GENOMIC DNA]</scope>
    <source>
        <strain evidence="2 3">RS10</strain>
    </source>
</reference>
<keyword evidence="3" id="KW-1185">Reference proteome</keyword>
<protein>
    <submittedName>
        <fullName evidence="2">Glycosyl transferase family 2</fullName>
    </submittedName>
</protein>
<comment type="caution">
    <text evidence="2">The sequence shown here is derived from an EMBL/GenBank/DDBJ whole genome shotgun (WGS) entry which is preliminary data.</text>
</comment>
<dbReference type="Proteomes" id="UP000252081">
    <property type="component" value="Unassembled WGS sequence"/>
</dbReference>
<proteinExistence type="predicted"/>
<dbReference type="Pfam" id="PF00535">
    <property type="entry name" value="Glycos_transf_2"/>
    <property type="match status" value="1"/>
</dbReference>
<dbReference type="SUPFAM" id="SSF53448">
    <property type="entry name" value="Nucleotide-diphospho-sugar transferases"/>
    <property type="match status" value="1"/>
</dbReference>
<evidence type="ECO:0000313" key="3">
    <source>
        <dbReference type="Proteomes" id="UP000252081"/>
    </source>
</evidence>
<dbReference type="GO" id="GO:0016758">
    <property type="term" value="F:hexosyltransferase activity"/>
    <property type="evidence" value="ECO:0007669"/>
    <property type="project" value="UniProtKB-ARBA"/>
</dbReference>
<organism evidence="2 3">
    <name type="scientific">Pedobacter miscanthi</name>
    <dbReference type="NCBI Taxonomy" id="2259170"/>
    <lineage>
        <taxon>Bacteria</taxon>
        <taxon>Pseudomonadati</taxon>
        <taxon>Bacteroidota</taxon>
        <taxon>Sphingobacteriia</taxon>
        <taxon>Sphingobacteriales</taxon>
        <taxon>Sphingobacteriaceae</taxon>
        <taxon>Pedobacter</taxon>
    </lineage>
</organism>
<dbReference type="PANTHER" id="PTHR22916:SF3">
    <property type="entry name" value="UDP-GLCNAC:BETAGAL BETA-1,3-N-ACETYLGLUCOSAMINYLTRANSFERASE-LIKE PROTEIN 1"/>
    <property type="match status" value="1"/>
</dbReference>
<dbReference type="AlphaFoldDB" id="A0A366L945"/>
<name>A0A366L945_9SPHI</name>
<dbReference type="InterPro" id="IPR001173">
    <property type="entry name" value="Glyco_trans_2-like"/>
</dbReference>
<accession>A0A366L945</accession>